<keyword evidence="11" id="KW-1185">Reference proteome</keyword>
<dbReference type="PANTHER" id="PTHR43227">
    <property type="entry name" value="BLL4140 PROTEIN"/>
    <property type="match status" value="1"/>
</dbReference>
<feature type="transmembrane region" description="Helical" evidence="7">
    <location>
        <begin position="123"/>
        <end position="144"/>
    </location>
</feature>
<feature type="transmembrane region" description="Helical" evidence="7">
    <location>
        <begin position="365"/>
        <end position="387"/>
    </location>
</feature>
<dbReference type="Pfam" id="PF00528">
    <property type="entry name" value="BPD_transp_1"/>
    <property type="match status" value="1"/>
</dbReference>
<keyword evidence="3" id="KW-1003">Cell membrane</keyword>
<sequence>MTQAAVAPPEPPREQPRRDGEPRRPSSGSRWRRGLIALAFLAPALVMLGALVVYPMIYTIIRSLYDRTGDRFIGWENYVTMFTSDSTFTAIRNNIIWVLVAPIACTVLGLIFAVLLDKIRWSYAFKLIVFMPMAISMLAAGVIFRGMFQENPNLGVVNASLVAVNSVFSDDAAYPGARPREDQGIVADRGLVASEGEVATGSTQNFPLVGIRQTDLPPETGNAQEAQTPGNDEISGTVWLDVVPGGGGVDGELGDGKKGLPNIKVDAVAADGTIAASAETDADGRYTLSGLDPGSYRVALPASNFDEGYKGVSWLSASFITGVIILSYIWIWAGFAMVMISSGLSAMDRSLQEAARIDGASEWKVFTRITAPLLAPVLIVVFVTLIINVLKIFDLVYVIPPGASKPAANVIAVEMWTVSFGGGNDQGLGSALVVLLLVLVLPFMIINVRRFKQEREQ</sequence>
<feature type="transmembrane region" description="Helical" evidence="7">
    <location>
        <begin position="34"/>
        <end position="57"/>
    </location>
</feature>
<dbReference type="SUPFAM" id="SSF161098">
    <property type="entry name" value="MetI-like"/>
    <property type="match status" value="1"/>
</dbReference>
<reference evidence="10 11" key="1">
    <citation type="submission" date="2023-04" db="EMBL/GenBank/DDBJ databases">
        <title>Klugiella caeni sp. nov. isolated from the sludge of biochemical tank.</title>
        <authorList>
            <person name="Geng K."/>
        </authorList>
    </citation>
    <scope>NUCLEOTIDE SEQUENCE [LARGE SCALE GENOMIC DNA]</scope>
    <source>
        <strain evidence="10 11">YN-L-19</strain>
    </source>
</reference>
<feature type="transmembrane region" description="Helical" evidence="7">
    <location>
        <begin position="428"/>
        <end position="448"/>
    </location>
</feature>
<comment type="similarity">
    <text evidence="7">Belongs to the binding-protein-dependent transport system permease family.</text>
</comment>
<dbReference type="EMBL" id="JASATX010000003">
    <property type="protein sequence ID" value="MDI2098839.1"/>
    <property type="molecule type" value="Genomic_DNA"/>
</dbReference>
<dbReference type="PANTHER" id="PTHR43227:SF8">
    <property type="entry name" value="DIACETYLCHITOBIOSE UPTAKE SYSTEM PERMEASE PROTEIN DASB"/>
    <property type="match status" value="1"/>
</dbReference>
<evidence type="ECO:0000256" key="8">
    <source>
        <dbReference type="SAM" id="MobiDB-lite"/>
    </source>
</evidence>
<dbReference type="RefSeq" id="WP_281488634.1">
    <property type="nucleotide sequence ID" value="NZ_JASATX010000003.1"/>
</dbReference>
<evidence type="ECO:0000256" key="2">
    <source>
        <dbReference type="ARBA" id="ARBA00022448"/>
    </source>
</evidence>
<dbReference type="CDD" id="cd06261">
    <property type="entry name" value="TM_PBP2"/>
    <property type="match status" value="1"/>
</dbReference>
<dbReference type="AlphaFoldDB" id="A0AAW6T922"/>
<dbReference type="Gene3D" id="1.10.3720.10">
    <property type="entry name" value="MetI-like"/>
    <property type="match status" value="2"/>
</dbReference>
<evidence type="ECO:0000256" key="3">
    <source>
        <dbReference type="ARBA" id="ARBA00022475"/>
    </source>
</evidence>
<comment type="subcellular location">
    <subcellularLocation>
        <location evidence="1 7">Cell membrane</location>
        <topology evidence="1 7">Multi-pass membrane protein</topology>
    </subcellularLocation>
</comment>
<dbReference type="Proteomes" id="UP001321506">
    <property type="component" value="Unassembled WGS sequence"/>
</dbReference>
<dbReference type="SUPFAM" id="SSF117074">
    <property type="entry name" value="Hypothetical protein PA1324"/>
    <property type="match status" value="1"/>
</dbReference>
<dbReference type="GO" id="GO:0055085">
    <property type="term" value="P:transmembrane transport"/>
    <property type="evidence" value="ECO:0007669"/>
    <property type="project" value="InterPro"/>
</dbReference>
<evidence type="ECO:0000313" key="10">
    <source>
        <dbReference type="EMBL" id="MDI2098839.1"/>
    </source>
</evidence>
<keyword evidence="5 7" id="KW-1133">Transmembrane helix</keyword>
<evidence type="ECO:0000259" key="9">
    <source>
        <dbReference type="PROSITE" id="PS50928"/>
    </source>
</evidence>
<comment type="caution">
    <text evidence="10">The sequence shown here is derived from an EMBL/GenBank/DDBJ whole genome shotgun (WGS) entry which is preliminary data.</text>
</comment>
<dbReference type="SUPFAM" id="SSF160964">
    <property type="entry name" value="MalF N-terminal region-like"/>
    <property type="match status" value="1"/>
</dbReference>
<keyword evidence="6 7" id="KW-0472">Membrane</keyword>
<accession>A0AAW6T922</accession>
<protein>
    <submittedName>
        <fullName evidence="10">ABC transporter permease subunit</fullName>
    </submittedName>
</protein>
<feature type="transmembrane region" description="Helical" evidence="7">
    <location>
        <begin position="95"/>
        <end position="116"/>
    </location>
</feature>
<evidence type="ECO:0000256" key="1">
    <source>
        <dbReference type="ARBA" id="ARBA00004651"/>
    </source>
</evidence>
<evidence type="ECO:0000256" key="6">
    <source>
        <dbReference type="ARBA" id="ARBA00023136"/>
    </source>
</evidence>
<keyword evidence="2 7" id="KW-0813">Transport</keyword>
<gene>
    <name evidence="10" type="ORF">QF206_07660</name>
</gene>
<proteinExistence type="inferred from homology"/>
<dbReference type="Pfam" id="PF13620">
    <property type="entry name" value="CarboxypepD_reg"/>
    <property type="match status" value="1"/>
</dbReference>
<dbReference type="InterPro" id="IPR035906">
    <property type="entry name" value="MetI-like_sf"/>
</dbReference>
<dbReference type="InterPro" id="IPR050809">
    <property type="entry name" value="UgpAE/MalFG_permease"/>
</dbReference>
<dbReference type="GO" id="GO:0005886">
    <property type="term" value="C:plasma membrane"/>
    <property type="evidence" value="ECO:0007669"/>
    <property type="project" value="UniProtKB-SubCell"/>
</dbReference>
<feature type="compositionally biased region" description="Basic and acidic residues" evidence="8">
    <location>
        <begin position="11"/>
        <end position="24"/>
    </location>
</feature>
<evidence type="ECO:0000313" key="11">
    <source>
        <dbReference type="Proteomes" id="UP001321506"/>
    </source>
</evidence>
<feature type="domain" description="ABC transmembrane type-1" evidence="9">
    <location>
        <begin position="91"/>
        <end position="447"/>
    </location>
</feature>
<feature type="region of interest" description="Disordered" evidence="8">
    <location>
        <begin position="1"/>
        <end position="29"/>
    </location>
</feature>
<dbReference type="InterPro" id="IPR000515">
    <property type="entry name" value="MetI-like"/>
</dbReference>
<feature type="transmembrane region" description="Helical" evidence="7">
    <location>
        <begin position="319"/>
        <end position="344"/>
    </location>
</feature>
<evidence type="ECO:0000256" key="7">
    <source>
        <dbReference type="RuleBase" id="RU363032"/>
    </source>
</evidence>
<dbReference type="PROSITE" id="PS50928">
    <property type="entry name" value="ABC_TM1"/>
    <property type="match status" value="1"/>
</dbReference>
<evidence type="ECO:0000256" key="5">
    <source>
        <dbReference type="ARBA" id="ARBA00022989"/>
    </source>
</evidence>
<name>A0AAW6T922_9MICO</name>
<keyword evidence="4 7" id="KW-0812">Transmembrane</keyword>
<organism evidence="10 11">
    <name type="scientific">Ruicaihuangia caeni</name>
    <dbReference type="NCBI Taxonomy" id="3042517"/>
    <lineage>
        <taxon>Bacteria</taxon>
        <taxon>Bacillati</taxon>
        <taxon>Actinomycetota</taxon>
        <taxon>Actinomycetes</taxon>
        <taxon>Micrococcales</taxon>
        <taxon>Microbacteriaceae</taxon>
        <taxon>Ruicaihuangia</taxon>
    </lineage>
</organism>
<evidence type="ECO:0000256" key="4">
    <source>
        <dbReference type="ARBA" id="ARBA00022692"/>
    </source>
</evidence>